<dbReference type="EMBL" id="BNAJ01000007">
    <property type="protein sequence ID" value="GHF50915.1"/>
    <property type="molecule type" value="Genomic_DNA"/>
</dbReference>
<protein>
    <submittedName>
        <fullName evidence="2">YbbR domain-containing protein</fullName>
    </submittedName>
</protein>
<sequence>MSGGPSVWRSGLEAGRRWTQPRYIWMRTVHNLGPKLLSLLIALTLWFLATSNRRANVEQGFDVPVTVRDTTGGRGEGTRAFSDLNPATVRVTLSGRPDRLRELRPESIEAIVDVTGEPEGSFSRPVTITAPSGTTVSRRTPDRVQGFVDTQVVRTLPITLSVTAPSETSLPRYQVTPTDASVSGPGRVVTTVQSVATSPTTVLPGGERETHLIALDAAGDPVEGVVLRPDTVTLRRLDTGILPIKTLPVVLASPPATLRVTAVSVQPSAVRVVAAPELLARLREVAGRVDYRAGTYTAPVTLSVPAGAQALESVSVRLTVKAVPTPLPAAGPTTPP</sequence>
<dbReference type="PANTHER" id="PTHR37804">
    <property type="entry name" value="CDAA REGULATORY PROTEIN CDAR"/>
    <property type="match status" value="1"/>
</dbReference>
<accession>A0A7W8KG15</accession>
<dbReference type="Pfam" id="PF07949">
    <property type="entry name" value="YbbR"/>
    <property type="match status" value="1"/>
</dbReference>
<dbReference type="InterPro" id="IPR012505">
    <property type="entry name" value="YbbR"/>
</dbReference>
<name>A0A7W8KG15_9DEIO</name>
<reference evidence="4" key="2">
    <citation type="journal article" date="2019" name="Int. J. Syst. Evol. Microbiol.">
        <title>The Global Catalogue of Microorganisms (GCM) 10K type strain sequencing project: providing services to taxonomists for standard genome sequencing and annotation.</title>
        <authorList>
            <consortium name="The Broad Institute Genomics Platform"/>
            <consortium name="The Broad Institute Genome Sequencing Center for Infectious Disease"/>
            <person name="Wu L."/>
            <person name="Ma J."/>
        </authorList>
    </citation>
    <scope>NUCLEOTIDE SEQUENCE [LARGE SCALE GENOMIC DNA]</scope>
    <source>
        <strain evidence="4">CGMCC 1.18437</strain>
    </source>
</reference>
<keyword evidence="4" id="KW-1185">Reference proteome</keyword>
<dbReference type="Proteomes" id="UP000619376">
    <property type="component" value="Unassembled WGS sequence"/>
</dbReference>
<organism evidence="2 3">
    <name type="scientific">Deinococcus metalli</name>
    <dbReference type="NCBI Taxonomy" id="1141878"/>
    <lineage>
        <taxon>Bacteria</taxon>
        <taxon>Thermotogati</taxon>
        <taxon>Deinococcota</taxon>
        <taxon>Deinococci</taxon>
        <taxon>Deinococcales</taxon>
        <taxon>Deinococcaceae</taxon>
        <taxon>Deinococcus</taxon>
    </lineage>
</organism>
<dbReference type="Proteomes" id="UP000539473">
    <property type="component" value="Unassembled WGS sequence"/>
</dbReference>
<dbReference type="Gene3D" id="2.170.120.30">
    <property type="match status" value="1"/>
</dbReference>
<evidence type="ECO:0000313" key="4">
    <source>
        <dbReference type="Proteomes" id="UP000619376"/>
    </source>
</evidence>
<evidence type="ECO:0000313" key="3">
    <source>
        <dbReference type="Proteomes" id="UP000539473"/>
    </source>
</evidence>
<gene>
    <name evidence="1" type="ORF">GCM10017781_29300</name>
    <name evidence="2" type="ORF">HNQ07_002993</name>
</gene>
<proteinExistence type="predicted"/>
<evidence type="ECO:0000313" key="2">
    <source>
        <dbReference type="EMBL" id="MBB5377501.1"/>
    </source>
</evidence>
<dbReference type="InterPro" id="IPR053154">
    <property type="entry name" value="c-di-AMP_regulator"/>
</dbReference>
<dbReference type="RefSeq" id="WP_308430878.1">
    <property type="nucleotide sequence ID" value="NZ_BNAJ01000007.1"/>
</dbReference>
<reference evidence="2 3" key="3">
    <citation type="submission" date="2020-08" db="EMBL/GenBank/DDBJ databases">
        <title>Genomic Encyclopedia of Type Strains, Phase IV (KMG-IV): sequencing the most valuable type-strain genomes for metagenomic binning, comparative biology and taxonomic classification.</title>
        <authorList>
            <person name="Goeker M."/>
        </authorList>
    </citation>
    <scope>NUCLEOTIDE SEQUENCE [LARGE SCALE GENOMIC DNA]</scope>
    <source>
        <strain evidence="2 3">DSM 27521</strain>
    </source>
</reference>
<reference evidence="1" key="4">
    <citation type="submission" date="2024-05" db="EMBL/GenBank/DDBJ databases">
        <authorList>
            <person name="Sun Q."/>
            <person name="Zhou Y."/>
        </authorList>
    </citation>
    <scope>NUCLEOTIDE SEQUENCE</scope>
    <source>
        <strain evidence="1">CGMCC 1.18437</strain>
    </source>
</reference>
<comment type="caution">
    <text evidence="2">The sequence shown here is derived from an EMBL/GenBank/DDBJ whole genome shotgun (WGS) entry which is preliminary data.</text>
</comment>
<dbReference type="EMBL" id="JACHFK010000007">
    <property type="protein sequence ID" value="MBB5377501.1"/>
    <property type="molecule type" value="Genomic_DNA"/>
</dbReference>
<dbReference type="PANTHER" id="PTHR37804:SF1">
    <property type="entry name" value="CDAA REGULATORY PROTEIN CDAR"/>
    <property type="match status" value="1"/>
</dbReference>
<reference evidence="1" key="1">
    <citation type="journal article" date="2014" name="Int. J. Syst. Evol. Microbiol.">
        <title>Complete genome of a new Firmicutes species belonging to the dominant human colonic microbiota ('Ruminococcus bicirculans') reveals two chromosomes and a selective capacity to utilize plant glucans.</title>
        <authorList>
            <consortium name="NISC Comparative Sequencing Program"/>
            <person name="Wegmann U."/>
            <person name="Louis P."/>
            <person name="Goesmann A."/>
            <person name="Henrissat B."/>
            <person name="Duncan S.H."/>
            <person name="Flint H.J."/>
        </authorList>
    </citation>
    <scope>NUCLEOTIDE SEQUENCE</scope>
    <source>
        <strain evidence="1">CGMCC 1.18437</strain>
    </source>
</reference>
<dbReference type="AlphaFoldDB" id="A0A7W8KG15"/>
<evidence type="ECO:0000313" key="1">
    <source>
        <dbReference type="EMBL" id="GHF50915.1"/>
    </source>
</evidence>